<dbReference type="AlphaFoldDB" id="A0A098EPH8"/>
<dbReference type="EMBL" id="CCXS01000001">
    <property type="protein sequence ID" value="CEG23710.1"/>
    <property type="molecule type" value="Genomic_DNA"/>
</dbReference>
<dbReference type="Proteomes" id="UP000043699">
    <property type="component" value="Unassembled WGS sequence"/>
</dbReference>
<dbReference type="STRING" id="1499687.BN1080_02714"/>
<organism evidence="1 2">
    <name type="scientific">Planococcus massiliensis</name>
    <dbReference type="NCBI Taxonomy" id="1499687"/>
    <lineage>
        <taxon>Bacteria</taxon>
        <taxon>Bacillati</taxon>
        <taxon>Bacillota</taxon>
        <taxon>Bacilli</taxon>
        <taxon>Bacillales</taxon>
        <taxon>Caryophanaceae</taxon>
        <taxon>Planococcus</taxon>
    </lineage>
</organism>
<proteinExistence type="predicted"/>
<evidence type="ECO:0000313" key="2">
    <source>
        <dbReference type="Proteomes" id="UP000043699"/>
    </source>
</evidence>
<keyword evidence="2" id="KW-1185">Reference proteome</keyword>
<protein>
    <submittedName>
        <fullName evidence="1">Uncharacterized protein</fullName>
    </submittedName>
</protein>
<name>A0A098EPH8_9BACL</name>
<gene>
    <name evidence="1" type="ORF">BN1080_02714</name>
</gene>
<reference evidence="1 2" key="1">
    <citation type="submission" date="2014-09" db="EMBL/GenBank/DDBJ databases">
        <authorList>
            <person name="Urmite Genomes Urmite Genomes"/>
        </authorList>
    </citation>
    <scope>NUCLEOTIDE SEQUENCE [LARGE SCALE GENOMIC DNA]</scope>
    <source>
        <strain evidence="1 2">ES2</strain>
    </source>
</reference>
<sequence>MADVSTDFIGHLRTYGERELRRLIQAYEQAGGIVWPKMHEHIVELAATYPIDIAEFAIKSGSEEYLEMARAALNEA</sequence>
<dbReference type="RefSeq" id="WP_052652617.1">
    <property type="nucleotide sequence ID" value="NZ_CCXS01000001.1"/>
</dbReference>
<accession>A0A098EPH8</accession>
<evidence type="ECO:0000313" key="1">
    <source>
        <dbReference type="EMBL" id="CEG23710.1"/>
    </source>
</evidence>